<evidence type="ECO:0000256" key="5">
    <source>
        <dbReference type="SAM" id="Phobius"/>
    </source>
</evidence>
<dbReference type="OrthoDB" id="1641132at2759"/>
<evidence type="ECO:0000256" key="4">
    <source>
        <dbReference type="ARBA" id="ARBA00023136"/>
    </source>
</evidence>
<evidence type="ECO:0000313" key="7">
    <source>
        <dbReference type="EMBL" id="CAG8258024.1"/>
    </source>
</evidence>
<evidence type="ECO:0000313" key="8">
    <source>
        <dbReference type="Proteomes" id="UP001153618"/>
    </source>
</evidence>
<comment type="caution">
    <text evidence="7">The sequence shown here is derived from an EMBL/GenBank/DDBJ whole genome shotgun (WGS) entry which is preliminary data.</text>
</comment>
<keyword evidence="2 5" id="KW-0812">Transmembrane</keyword>
<proteinExistence type="predicted"/>
<comment type="subcellular location">
    <subcellularLocation>
        <location evidence="1">Membrane</location>
    </subcellularLocation>
</comment>
<gene>
    <name evidence="7" type="ORF">POLS_LOCUS8933</name>
</gene>
<dbReference type="PANTHER" id="PTHR23241:SF102">
    <property type="entry name" value="LD23009P"/>
    <property type="match status" value="1"/>
</dbReference>
<keyword evidence="4 5" id="KW-0472">Membrane</keyword>
<sequence>MDNAFKAAGNLLPYHLLAYGALLGTELFQARPSFFNTKICYRALPMKEFIALQKQLFPVYFKTQVGLAALTAATHPPYSIFSLIQDPWSVGSLAIVGMTGCLNWFIYGPRTITASLVRRALQGKMSDIPDSDPDASRIHRADRSFTRNHAMAVHLNAISIIATILYGFSLSARVMEARSAQ</sequence>
<dbReference type="EMBL" id="CAJVOS010000082">
    <property type="protein sequence ID" value="CAG8258024.1"/>
    <property type="molecule type" value="Genomic_DNA"/>
</dbReference>
<keyword evidence="8" id="KW-1185">Reference proteome</keyword>
<evidence type="ECO:0000259" key="6">
    <source>
        <dbReference type="Pfam" id="PF13664"/>
    </source>
</evidence>
<dbReference type="Pfam" id="PF13664">
    <property type="entry name" value="DUF4149"/>
    <property type="match status" value="1"/>
</dbReference>
<keyword evidence="3 5" id="KW-1133">Transmembrane helix</keyword>
<protein>
    <recommendedName>
        <fullName evidence="6">TMEM205-like domain-containing protein</fullName>
    </recommendedName>
</protein>
<evidence type="ECO:0000256" key="2">
    <source>
        <dbReference type="ARBA" id="ARBA00022692"/>
    </source>
</evidence>
<dbReference type="PANTHER" id="PTHR23241">
    <property type="entry name" value="LATE EMBRYOGENESIS ABUNDANT PLANTS LEA-RELATED"/>
    <property type="match status" value="1"/>
</dbReference>
<name>A0A9W4N592_PENOL</name>
<feature type="transmembrane region" description="Helical" evidence="5">
    <location>
        <begin position="149"/>
        <end position="168"/>
    </location>
</feature>
<reference evidence="7" key="1">
    <citation type="submission" date="2021-07" db="EMBL/GenBank/DDBJ databases">
        <authorList>
            <person name="Branca A.L. A."/>
        </authorList>
    </citation>
    <scope>NUCLEOTIDE SEQUENCE</scope>
</reference>
<dbReference type="AlphaFoldDB" id="A0A9W4N592"/>
<dbReference type="Proteomes" id="UP001153618">
    <property type="component" value="Unassembled WGS sequence"/>
</dbReference>
<dbReference type="InterPro" id="IPR025423">
    <property type="entry name" value="TMEM205-like"/>
</dbReference>
<feature type="transmembrane region" description="Helical" evidence="5">
    <location>
        <begin position="88"/>
        <end position="107"/>
    </location>
</feature>
<accession>A0A9W4N592</accession>
<feature type="domain" description="TMEM205-like" evidence="6">
    <location>
        <begin position="17"/>
        <end position="115"/>
    </location>
</feature>
<evidence type="ECO:0000256" key="1">
    <source>
        <dbReference type="ARBA" id="ARBA00004370"/>
    </source>
</evidence>
<organism evidence="7 8">
    <name type="scientific">Penicillium olsonii</name>
    <dbReference type="NCBI Taxonomy" id="99116"/>
    <lineage>
        <taxon>Eukaryota</taxon>
        <taxon>Fungi</taxon>
        <taxon>Dikarya</taxon>
        <taxon>Ascomycota</taxon>
        <taxon>Pezizomycotina</taxon>
        <taxon>Eurotiomycetes</taxon>
        <taxon>Eurotiomycetidae</taxon>
        <taxon>Eurotiales</taxon>
        <taxon>Aspergillaceae</taxon>
        <taxon>Penicillium</taxon>
    </lineage>
</organism>
<evidence type="ECO:0000256" key="3">
    <source>
        <dbReference type="ARBA" id="ARBA00022989"/>
    </source>
</evidence>
<dbReference type="GO" id="GO:0016020">
    <property type="term" value="C:membrane"/>
    <property type="evidence" value="ECO:0007669"/>
    <property type="project" value="UniProtKB-SubCell"/>
</dbReference>
<dbReference type="InterPro" id="IPR053009">
    <property type="entry name" value="Xanthocillin_Biosynth-Assoc"/>
</dbReference>